<accession>A0A2K2CTB3</accession>
<feature type="compositionally biased region" description="Low complexity" evidence="1">
    <location>
        <begin position="59"/>
        <end position="74"/>
    </location>
</feature>
<keyword evidence="2" id="KW-0812">Transmembrane</keyword>
<reference evidence="3 4" key="1">
    <citation type="journal article" date="2010" name="Nature">
        <title>Genome sequencing and analysis of the model grass Brachypodium distachyon.</title>
        <authorList>
            <consortium name="International Brachypodium Initiative"/>
        </authorList>
    </citation>
    <scope>NUCLEOTIDE SEQUENCE [LARGE SCALE GENOMIC DNA]</scope>
    <source>
        <strain evidence="3 4">Bd21</strain>
    </source>
</reference>
<proteinExistence type="predicted"/>
<evidence type="ECO:0000256" key="2">
    <source>
        <dbReference type="SAM" id="Phobius"/>
    </source>
</evidence>
<gene>
    <name evidence="3" type="ORF">BRADI_4g39381v3</name>
</gene>
<feature type="compositionally biased region" description="Basic residues" evidence="1">
    <location>
        <begin position="120"/>
        <end position="132"/>
    </location>
</feature>
<evidence type="ECO:0000313" key="5">
    <source>
        <dbReference type="Proteomes" id="UP000008810"/>
    </source>
</evidence>
<dbReference type="Gramene" id="PNT65257">
    <property type="protein sequence ID" value="PNT65257"/>
    <property type="gene ID" value="BRADI_4g39381v3"/>
</dbReference>
<dbReference type="InParanoid" id="A0A2K2CTB3"/>
<evidence type="ECO:0000256" key="1">
    <source>
        <dbReference type="SAM" id="MobiDB-lite"/>
    </source>
</evidence>
<evidence type="ECO:0000313" key="3">
    <source>
        <dbReference type="EMBL" id="PNT65257.1"/>
    </source>
</evidence>
<reference evidence="3" key="2">
    <citation type="submission" date="2017-06" db="EMBL/GenBank/DDBJ databases">
        <title>WGS assembly of Brachypodium distachyon.</title>
        <authorList>
            <consortium name="The International Brachypodium Initiative"/>
            <person name="Lucas S."/>
            <person name="Harmon-Smith M."/>
            <person name="Lail K."/>
            <person name="Tice H."/>
            <person name="Grimwood J."/>
            <person name="Bruce D."/>
            <person name="Barry K."/>
            <person name="Shu S."/>
            <person name="Lindquist E."/>
            <person name="Wang M."/>
            <person name="Pitluck S."/>
            <person name="Vogel J.P."/>
            <person name="Garvin D.F."/>
            <person name="Mockler T.C."/>
            <person name="Schmutz J."/>
            <person name="Rokhsar D."/>
            <person name="Bevan M.W."/>
        </authorList>
    </citation>
    <scope>NUCLEOTIDE SEQUENCE</scope>
    <source>
        <strain evidence="3">Bd21</strain>
    </source>
</reference>
<name>A0A2K2CTB3_BRADI</name>
<dbReference type="EMBL" id="CM000883">
    <property type="protein sequence ID" value="PNT65257.1"/>
    <property type="molecule type" value="Genomic_DNA"/>
</dbReference>
<protein>
    <submittedName>
        <fullName evidence="3 4">Uncharacterized protein</fullName>
    </submittedName>
</protein>
<dbReference type="AlphaFoldDB" id="A0A2K2CTB3"/>
<reference evidence="4" key="3">
    <citation type="submission" date="2018-08" db="UniProtKB">
        <authorList>
            <consortium name="EnsemblPlants"/>
        </authorList>
    </citation>
    <scope>IDENTIFICATION</scope>
    <source>
        <strain evidence="4">cv. Bd21</strain>
    </source>
</reference>
<dbReference type="EnsemblPlants" id="PNT65257">
    <property type="protein sequence ID" value="PNT65257"/>
    <property type="gene ID" value="BRADI_4g39381v3"/>
</dbReference>
<keyword evidence="2" id="KW-0472">Membrane</keyword>
<dbReference type="Proteomes" id="UP000008810">
    <property type="component" value="Chromosome 4"/>
</dbReference>
<feature type="region of interest" description="Disordered" evidence="1">
    <location>
        <begin position="1"/>
        <end position="132"/>
    </location>
</feature>
<keyword evidence="5" id="KW-1185">Reference proteome</keyword>
<sequence length="251" mass="27984">MPLAWSSRTASSRCRRNGPQAVRRRAASRMVADPNGRRRQRDPTSPRTHPRPPAGGRIRSQPPCGSRPPGSSSSNTRLPSPVALGHGLATAGSPSGRPSVADSASPTLPAQKASPDSQYGHRRHRAAPNRSCHRRVIRSADFRKKTTRYYKGIFHALSTICRDEGGKLLYRSWATLLDMTSCTMVVNLLHDITEGMASDELITSKVVTMFVYEGNVTCLMMTYLICFYAYYYIWLWCLYSCAVYLCLLGFY</sequence>
<organism evidence="3">
    <name type="scientific">Brachypodium distachyon</name>
    <name type="common">Purple false brome</name>
    <name type="synonym">Trachynia distachya</name>
    <dbReference type="NCBI Taxonomy" id="15368"/>
    <lineage>
        <taxon>Eukaryota</taxon>
        <taxon>Viridiplantae</taxon>
        <taxon>Streptophyta</taxon>
        <taxon>Embryophyta</taxon>
        <taxon>Tracheophyta</taxon>
        <taxon>Spermatophyta</taxon>
        <taxon>Magnoliopsida</taxon>
        <taxon>Liliopsida</taxon>
        <taxon>Poales</taxon>
        <taxon>Poaceae</taxon>
        <taxon>BOP clade</taxon>
        <taxon>Pooideae</taxon>
        <taxon>Stipodae</taxon>
        <taxon>Brachypodieae</taxon>
        <taxon>Brachypodium</taxon>
    </lineage>
</organism>
<dbReference type="ExpressionAtlas" id="A0A2K2CTB3">
    <property type="expression patterns" value="baseline"/>
</dbReference>
<keyword evidence="2" id="KW-1133">Transmembrane helix</keyword>
<feature type="compositionally biased region" description="Polar residues" evidence="1">
    <location>
        <begin position="1"/>
        <end position="12"/>
    </location>
</feature>
<evidence type="ECO:0000313" key="4">
    <source>
        <dbReference type="EnsemblPlants" id="PNT65257"/>
    </source>
</evidence>
<feature type="transmembrane region" description="Helical" evidence="2">
    <location>
        <begin position="231"/>
        <end position="250"/>
    </location>
</feature>